<reference evidence="2" key="1">
    <citation type="journal article" date="2023" name="Mol. Phylogenet. Evol.">
        <title>Genome-scale phylogeny and comparative genomics of the fungal order Sordariales.</title>
        <authorList>
            <person name="Hensen N."/>
            <person name="Bonometti L."/>
            <person name="Westerberg I."/>
            <person name="Brannstrom I.O."/>
            <person name="Guillou S."/>
            <person name="Cros-Aarteil S."/>
            <person name="Calhoun S."/>
            <person name="Haridas S."/>
            <person name="Kuo A."/>
            <person name="Mondo S."/>
            <person name="Pangilinan J."/>
            <person name="Riley R."/>
            <person name="LaButti K."/>
            <person name="Andreopoulos B."/>
            <person name="Lipzen A."/>
            <person name="Chen C."/>
            <person name="Yan M."/>
            <person name="Daum C."/>
            <person name="Ng V."/>
            <person name="Clum A."/>
            <person name="Steindorff A."/>
            <person name="Ohm R.A."/>
            <person name="Martin F."/>
            <person name="Silar P."/>
            <person name="Natvig D.O."/>
            <person name="Lalanne C."/>
            <person name="Gautier V."/>
            <person name="Ament-Velasquez S.L."/>
            <person name="Kruys A."/>
            <person name="Hutchinson M.I."/>
            <person name="Powell A.J."/>
            <person name="Barry K."/>
            <person name="Miller A.N."/>
            <person name="Grigoriev I.V."/>
            <person name="Debuchy R."/>
            <person name="Gladieux P."/>
            <person name="Hiltunen Thoren M."/>
            <person name="Johannesson H."/>
        </authorList>
    </citation>
    <scope>NUCLEOTIDE SEQUENCE</scope>
    <source>
        <strain evidence="2">PSN309</strain>
    </source>
</reference>
<name>A0AAN6WIB8_9PEZI</name>
<reference evidence="2" key="2">
    <citation type="submission" date="2023-05" db="EMBL/GenBank/DDBJ databases">
        <authorList>
            <consortium name="Lawrence Berkeley National Laboratory"/>
            <person name="Steindorff A."/>
            <person name="Hensen N."/>
            <person name="Bonometti L."/>
            <person name="Westerberg I."/>
            <person name="Brannstrom I.O."/>
            <person name="Guillou S."/>
            <person name="Cros-Aarteil S."/>
            <person name="Calhoun S."/>
            <person name="Haridas S."/>
            <person name="Kuo A."/>
            <person name="Mondo S."/>
            <person name="Pangilinan J."/>
            <person name="Riley R."/>
            <person name="Labutti K."/>
            <person name="Andreopoulos B."/>
            <person name="Lipzen A."/>
            <person name="Chen C."/>
            <person name="Yanf M."/>
            <person name="Daum C."/>
            <person name="Ng V."/>
            <person name="Clum A."/>
            <person name="Ohm R."/>
            <person name="Martin F."/>
            <person name="Silar P."/>
            <person name="Natvig D."/>
            <person name="Lalanne C."/>
            <person name="Gautier V."/>
            <person name="Ament-Velasquez S.L."/>
            <person name="Kruys A."/>
            <person name="Hutchinson M.I."/>
            <person name="Powell A.J."/>
            <person name="Barry K."/>
            <person name="Miller A.N."/>
            <person name="Grigoriev I.V."/>
            <person name="Debuchy R."/>
            <person name="Gladieux P."/>
            <person name="Thoren M.H."/>
            <person name="Johannesson H."/>
        </authorList>
    </citation>
    <scope>NUCLEOTIDE SEQUENCE</scope>
    <source>
        <strain evidence="2">PSN309</strain>
    </source>
</reference>
<accession>A0AAN6WIB8</accession>
<dbReference type="EMBL" id="MU864661">
    <property type="protein sequence ID" value="KAK4182430.1"/>
    <property type="molecule type" value="Genomic_DNA"/>
</dbReference>
<keyword evidence="3" id="KW-1185">Reference proteome</keyword>
<sequence length="823" mass="91776">MFQIDNFKLDEVEEVYQRCLIITGKCTDDYVSVNVDDSVVVEPRKNDHVVVKITDSFNQPSFPDQKWPYSRGYFKALLMLSPGINTVTISMASDSTISKTFSIRYTPLLHKPPLHLAILVAKDSPLLIDCPPSKHGGVSSAHSGLEAAIAKFRTTAYMWQALTAEDMRGLGLGRRSFRLEEVWSTNSLTKESLNSTKDPRKVLGLVPKVHVVRTNKTVAQLRATGTSPEQPGPDIHKIFLSALESYGGPFSSDTAPVIAGLILDSQYDEIKGRVLADNMSFRIPRYNPKGISLGMFGSHLAYAWPRFIEELPDCLLDTTDPGNTVMVEEYPSGEALMWEACATGQTSFLRQVGAAFGLEETENGSIMHRQYPPDWAQAFLPVVPQTKNGYHPQEKGIPGTKQHECHWALSDALILHNFKQRHFSLPGDVPLPDVAPTVKGIQESDGSMTLEIRCEAGLAQVSVGGNGYHNLDEDTSIANPAKGLRYRIEELKEKIGGSDVTWLNVTGMSGRTLMVFQEKLEKILTPRGRDAPLLVPNYRDGKKLRLLRQSIANPGNAEDEITSDDENSDGSGSDSARDRKRKRKQREDLWHWTVLLKKPDSKGNLVDAHKIDIRVGAHLDGAVVYYKDGTKVPCGPRGKRGEPDPSMGGHQARKILLPKGVEIVKVAAHTEPANHINATLRGLRIWLSNGQAIGALNLHETEGQVEYMEPPPTHKVIGFYGTSNGQWNGVRKFGIITAPRDMNPEDLETVYRMPEFRNNPRGPWISAEKELEPEMAQDKAEVSDHYPEDWEDSDYDDEWDSEAERIYQRAPKKVKRDEGQEME</sequence>
<evidence type="ECO:0000256" key="1">
    <source>
        <dbReference type="SAM" id="MobiDB-lite"/>
    </source>
</evidence>
<dbReference type="Proteomes" id="UP001302126">
    <property type="component" value="Unassembled WGS sequence"/>
</dbReference>
<organism evidence="2 3">
    <name type="scientific">Podospora australis</name>
    <dbReference type="NCBI Taxonomy" id="1536484"/>
    <lineage>
        <taxon>Eukaryota</taxon>
        <taxon>Fungi</taxon>
        <taxon>Dikarya</taxon>
        <taxon>Ascomycota</taxon>
        <taxon>Pezizomycotina</taxon>
        <taxon>Sordariomycetes</taxon>
        <taxon>Sordariomycetidae</taxon>
        <taxon>Sordariales</taxon>
        <taxon>Podosporaceae</taxon>
        <taxon>Podospora</taxon>
    </lineage>
</organism>
<feature type="compositionally biased region" description="Basic and acidic residues" evidence="1">
    <location>
        <begin position="772"/>
        <end position="788"/>
    </location>
</feature>
<dbReference type="InterPro" id="IPR021917">
    <property type="entry name" value="Unchr_Zn-peptidase-like"/>
</dbReference>
<dbReference type="PANTHER" id="PTHR21054:SF2">
    <property type="entry name" value="MIP04191P"/>
    <property type="match status" value="1"/>
</dbReference>
<evidence type="ECO:0000313" key="3">
    <source>
        <dbReference type="Proteomes" id="UP001302126"/>
    </source>
</evidence>
<feature type="compositionally biased region" description="Acidic residues" evidence="1">
    <location>
        <begin position="557"/>
        <end position="568"/>
    </location>
</feature>
<feature type="region of interest" description="Disordered" evidence="1">
    <location>
        <begin position="555"/>
        <end position="583"/>
    </location>
</feature>
<dbReference type="AlphaFoldDB" id="A0AAN6WIB8"/>
<dbReference type="InterPro" id="IPR053002">
    <property type="entry name" value="Metalloproteinase_M10B"/>
</dbReference>
<dbReference type="PANTHER" id="PTHR21054">
    <property type="entry name" value="ZINC METALLOPROTEINASE-RELATED"/>
    <property type="match status" value="1"/>
</dbReference>
<protein>
    <submittedName>
        <fullName evidence="2">Peptidase family-domain-containing protein</fullName>
    </submittedName>
</protein>
<dbReference type="Pfam" id="PF12044">
    <property type="entry name" value="Metallopep"/>
    <property type="match status" value="1"/>
</dbReference>
<feature type="compositionally biased region" description="Acidic residues" evidence="1">
    <location>
        <begin position="789"/>
        <end position="801"/>
    </location>
</feature>
<comment type="caution">
    <text evidence="2">The sequence shown here is derived from an EMBL/GenBank/DDBJ whole genome shotgun (WGS) entry which is preliminary data.</text>
</comment>
<dbReference type="GO" id="GO:0005737">
    <property type="term" value="C:cytoplasm"/>
    <property type="evidence" value="ECO:0007669"/>
    <property type="project" value="TreeGrafter"/>
</dbReference>
<evidence type="ECO:0000313" key="2">
    <source>
        <dbReference type="EMBL" id="KAK4182430.1"/>
    </source>
</evidence>
<gene>
    <name evidence="2" type="ORF">QBC35DRAFT_509993</name>
</gene>
<feature type="region of interest" description="Disordered" evidence="1">
    <location>
        <begin position="772"/>
        <end position="823"/>
    </location>
</feature>
<proteinExistence type="predicted"/>